<feature type="binding site" evidence="3">
    <location>
        <position position="143"/>
    </location>
    <ligand>
        <name>carboxy-S-adenosyl-L-methionine</name>
        <dbReference type="ChEBI" id="CHEBI:134278"/>
    </ligand>
</feature>
<feature type="binding site" evidence="3">
    <location>
        <begin position="165"/>
        <end position="167"/>
    </location>
    <ligand>
        <name>carboxy-S-adenosyl-L-methionine</name>
        <dbReference type="ChEBI" id="CHEBI:134278"/>
    </ligand>
</feature>
<dbReference type="STRING" id="64971.SAMN05421831_11048"/>
<dbReference type="EMBL" id="FNYH01000010">
    <property type="protein sequence ID" value="SEI78602.1"/>
    <property type="molecule type" value="Genomic_DNA"/>
</dbReference>
<dbReference type="NCBIfam" id="TIGR00452">
    <property type="entry name" value="tRNA 5-methoxyuridine(34)/uridine 5-oxyacetic acid(34) synthase CmoB"/>
    <property type="match status" value="1"/>
</dbReference>
<dbReference type="EC" id="2.5.1.-" evidence="3"/>
<dbReference type="GO" id="GO:0016765">
    <property type="term" value="F:transferase activity, transferring alkyl or aryl (other than methyl) groups"/>
    <property type="evidence" value="ECO:0007669"/>
    <property type="project" value="UniProtKB-UniRule"/>
</dbReference>
<sequence length="340" mass="38390">MAFRLASLEQPITTLDQAALYQQMASYGAAPWLALLPQQMAQGLDTQRHADLKGWARVLHKLPTITDAQIQLDQETVRIFHPDIDAGTRAKIAGLLKQLMPWRKGPFEVHQTLIDTEWRSDWKWQRLAPHIQPLQGRKVLDVGCGNGYHCWRMAGAGAQWVVGIDPSPRFYMQFQAIRHFIGDADAYRVHHIPVGLEALPPELACFDTCFSMGVLYHRPSPIDHLWQLKGTLRPGGELILETLVIDGDENQVLVPEGRYAKMPNVWFLPSVAALSLWLRKCGFTQVRCLDVSTTSVQEQRATEWMTYQSLQDFLDPADTSRTCEGLPAPKRAIFSAIRAS</sequence>
<organism evidence="4 5">
    <name type="scientific">Allopseudospirillum japonicum</name>
    <dbReference type="NCBI Taxonomy" id="64971"/>
    <lineage>
        <taxon>Bacteria</taxon>
        <taxon>Pseudomonadati</taxon>
        <taxon>Pseudomonadota</taxon>
        <taxon>Gammaproteobacteria</taxon>
        <taxon>Oceanospirillales</taxon>
        <taxon>Oceanospirillaceae</taxon>
        <taxon>Allopseudospirillum</taxon>
    </lineage>
</organism>
<dbReference type="AlphaFoldDB" id="A0A1H6TSA4"/>
<dbReference type="CDD" id="cd02440">
    <property type="entry name" value="AdoMet_MTases"/>
    <property type="match status" value="1"/>
</dbReference>
<feature type="binding site" evidence="3">
    <location>
        <begin position="196"/>
        <end position="197"/>
    </location>
    <ligand>
        <name>carboxy-S-adenosyl-L-methionine</name>
        <dbReference type="ChEBI" id="CHEBI:134278"/>
    </ligand>
</feature>
<comment type="subunit">
    <text evidence="3">Homotetramer.</text>
</comment>
<dbReference type="PANTHER" id="PTHR43464:SF95">
    <property type="entry name" value="TRNA U34 CARBOXYMETHYLTRANSFERASE"/>
    <property type="match status" value="1"/>
</dbReference>
<dbReference type="HAMAP" id="MF_01590">
    <property type="entry name" value="tRNA_carboxymethyltr_CmoB"/>
    <property type="match status" value="1"/>
</dbReference>
<evidence type="ECO:0000313" key="4">
    <source>
        <dbReference type="EMBL" id="SEI78602.1"/>
    </source>
</evidence>
<keyword evidence="4" id="KW-0489">Methyltransferase</keyword>
<accession>A0A1H6TSA4</accession>
<dbReference type="GO" id="GO:0008168">
    <property type="term" value="F:methyltransferase activity"/>
    <property type="evidence" value="ECO:0007669"/>
    <property type="project" value="UniProtKB-KW"/>
</dbReference>
<comment type="function">
    <text evidence="3">Catalyzes carboxymethyl transfer from carboxy-S-adenosyl-L-methionine (Cx-SAM) to 5-hydroxyuridine (ho5U) to form 5-carboxymethoxyuridine (cmo5U) at position 34 in tRNAs.</text>
</comment>
<feature type="binding site" evidence="3">
    <location>
        <position position="118"/>
    </location>
    <ligand>
        <name>carboxy-S-adenosyl-L-methionine</name>
        <dbReference type="ChEBI" id="CHEBI:134278"/>
    </ligand>
</feature>
<dbReference type="Proteomes" id="UP000242999">
    <property type="component" value="Unassembled WGS sequence"/>
</dbReference>
<dbReference type="InterPro" id="IPR027555">
    <property type="entry name" value="Mo5U34_MeTrfas-like"/>
</dbReference>
<dbReference type="GO" id="GO:0032259">
    <property type="term" value="P:methylation"/>
    <property type="evidence" value="ECO:0007669"/>
    <property type="project" value="UniProtKB-KW"/>
</dbReference>
<evidence type="ECO:0000313" key="5">
    <source>
        <dbReference type="Proteomes" id="UP000242999"/>
    </source>
</evidence>
<proteinExistence type="inferred from homology"/>
<protein>
    <recommendedName>
        <fullName evidence="3">tRNA U34 carboxymethyltransferase</fullName>
        <ecNumber evidence="3">2.5.1.-</ecNumber>
    </recommendedName>
</protein>
<dbReference type="Pfam" id="PF08003">
    <property type="entry name" value="Methyltransf_9"/>
    <property type="match status" value="1"/>
</dbReference>
<feature type="binding site" evidence="3">
    <location>
        <position position="216"/>
    </location>
    <ligand>
        <name>carboxy-S-adenosyl-L-methionine</name>
        <dbReference type="ChEBI" id="CHEBI:134278"/>
    </ligand>
</feature>
<feature type="binding site" evidence="3">
    <location>
        <position position="123"/>
    </location>
    <ligand>
        <name>carboxy-S-adenosyl-L-methionine</name>
        <dbReference type="ChEBI" id="CHEBI:134278"/>
    </ligand>
</feature>
<feature type="binding site" evidence="3">
    <location>
        <position position="104"/>
    </location>
    <ligand>
        <name>carboxy-S-adenosyl-L-methionine</name>
        <dbReference type="ChEBI" id="CHEBI:134278"/>
    </ligand>
</feature>
<evidence type="ECO:0000256" key="2">
    <source>
        <dbReference type="ARBA" id="ARBA00022694"/>
    </source>
</evidence>
<name>A0A1H6TSA4_9GAMM</name>
<comment type="similarity">
    <text evidence="3">Belongs to the class I-like SAM-binding methyltransferase superfamily. CmoB family.</text>
</comment>
<keyword evidence="1 3" id="KW-0808">Transferase</keyword>
<dbReference type="SUPFAM" id="SSF53335">
    <property type="entry name" value="S-adenosyl-L-methionine-dependent methyltransferases"/>
    <property type="match status" value="1"/>
</dbReference>
<keyword evidence="2 3" id="KW-0819">tRNA processing</keyword>
<feature type="binding site" evidence="3">
    <location>
        <position position="331"/>
    </location>
    <ligand>
        <name>carboxy-S-adenosyl-L-methionine</name>
        <dbReference type="ChEBI" id="CHEBI:134278"/>
    </ligand>
</feature>
<comment type="catalytic activity">
    <reaction evidence="3">
        <text>carboxy-S-adenosyl-L-methionine + 5-hydroxyuridine(34) in tRNA = 5-carboxymethoxyuridine(34) in tRNA + S-adenosyl-L-homocysteine + H(+)</text>
        <dbReference type="Rhea" id="RHEA:52848"/>
        <dbReference type="Rhea" id="RHEA-COMP:13381"/>
        <dbReference type="Rhea" id="RHEA-COMP:13383"/>
        <dbReference type="ChEBI" id="CHEBI:15378"/>
        <dbReference type="ChEBI" id="CHEBI:57856"/>
        <dbReference type="ChEBI" id="CHEBI:134278"/>
        <dbReference type="ChEBI" id="CHEBI:136877"/>
        <dbReference type="ChEBI" id="CHEBI:136879"/>
    </reaction>
</comment>
<dbReference type="NCBIfam" id="NF011650">
    <property type="entry name" value="PRK15068.1"/>
    <property type="match status" value="1"/>
</dbReference>
<dbReference type="Gene3D" id="3.40.50.150">
    <property type="entry name" value="Vaccinia Virus protein VP39"/>
    <property type="match status" value="1"/>
</dbReference>
<dbReference type="InterPro" id="IPR029063">
    <property type="entry name" value="SAM-dependent_MTases_sf"/>
</dbReference>
<dbReference type="GO" id="GO:0002098">
    <property type="term" value="P:tRNA wobble uridine modification"/>
    <property type="evidence" value="ECO:0007669"/>
    <property type="project" value="InterPro"/>
</dbReference>
<dbReference type="InterPro" id="IPR010017">
    <property type="entry name" value="CmoB"/>
</dbReference>
<gene>
    <name evidence="3" type="primary">cmoB</name>
    <name evidence="4" type="ORF">SAMN05421831_11048</name>
</gene>
<evidence type="ECO:0000256" key="1">
    <source>
        <dbReference type="ARBA" id="ARBA00022679"/>
    </source>
</evidence>
<keyword evidence="5" id="KW-1185">Reference proteome</keyword>
<evidence type="ECO:0000256" key="3">
    <source>
        <dbReference type="HAMAP-Rule" id="MF_01590"/>
    </source>
</evidence>
<dbReference type="PANTHER" id="PTHR43464">
    <property type="entry name" value="METHYLTRANSFERASE"/>
    <property type="match status" value="1"/>
</dbReference>
<feature type="binding site" evidence="3">
    <location>
        <position position="212"/>
    </location>
    <ligand>
        <name>carboxy-S-adenosyl-L-methionine</name>
        <dbReference type="ChEBI" id="CHEBI:134278"/>
    </ligand>
</feature>
<dbReference type="RefSeq" id="WP_093311044.1">
    <property type="nucleotide sequence ID" value="NZ_FNYH01000010.1"/>
</dbReference>
<reference evidence="5" key="1">
    <citation type="submission" date="2016-10" db="EMBL/GenBank/DDBJ databases">
        <authorList>
            <person name="Varghese N."/>
            <person name="Submissions S."/>
        </authorList>
    </citation>
    <scope>NUCLEOTIDE SEQUENCE [LARGE SCALE GENOMIC DNA]</scope>
    <source>
        <strain evidence="5">DSM 7165</strain>
    </source>
</reference>
<dbReference type="OrthoDB" id="9773188at2"/>